<keyword evidence="5 8" id="KW-0862">Zinc</keyword>
<feature type="region of interest" description="Disordered" evidence="9">
    <location>
        <begin position="110"/>
        <end position="138"/>
    </location>
</feature>
<keyword evidence="6" id="KW-0508">mRNA splicing</keyword>
<feature type="compositionally biased region" description="Acidic residues" evidence="9">
    <location>
        <begin position="122"/>
        <end position="136"/>
    </location>
</feature>
<comment type="subcellular location">
    <subcellularLocation>
        <location evidence="1 8">Nucleus</location>
    </subcellularLocation>
</comment>
<keyword evidence="11" id="KW-1185">Reference proteome</keyword>
<comment type="similarity">
    <text evidence="8">Belongs to the CWC16 family. YJU2 subfamily.</text>
</comment>
<evidence type="ECO:0000313" key="10">
    <source>
        <dbReference type="EMBL" id="GHJ84122.1"/>
    </source>
</evidence>
<evidence type="ECO:0000256" key="7">
    <source>
        <dbReference type="ARBA" id="ARBA00023242"/>
    </source>
</evidence>
<evidence type="ECO:0000256" key="5">
    <source>
        <dbReference type="ARBA" id="ARBA00022833"/>
    </source>
</evidence>
<keyword evidence="7 8" id="KW-0539">Nucleus</keyword>
<evidence type="ECO:0000256" key="6">
    <source>
        <dbReference type="ARBA" id="ARBA00023187"/>
    </source>
</evidence>
<evidence type="ECO:0000256" key="9">
    <source>
        <dbReference type="SAM" id="MobiDB-lite"/>
    </source>
</evidence>
<dbReference type="EMBL" id="BLZA01000007">
    <property type="protein sequence ID" value="GHJ84122.1"/>
    <property type="molecule type" value="Genomic_DNA"/>
</dbReference>
<keyword evidence="2" id="KW-0507">mRNA processing</keyword>
<name>A0A8H3TN17_9TREE</name>
<dbReference type="AlphaFoldDB" id="A0A8H3TN17"/>
<comment type="caution">
    <text evidence="10">The sequence shown here is derived from an EMBL/GenBank/DDBJ whole genome shotgun (WGS) entry which is preliminary data.</text>
</comment>
<dbReference type="PANTHER" id="PTHR12111:SF1">
    <property type="entry name" value="SPLICING FACTOR YJU2"/>
    <property type="match status" value="1"/>
</dbReference>
<dbReference type="PANTHER" id="PTHR12111">
    <property type="entry name" value="SPLICING FACTOR YJU2"/>
    <property type="match status" value="1"/>
</dbReference>
<dbReference type="InterPro" id="IPR007590">
    <property type="entry name" value="Saf4/Yju2"/>
</dbReference>
<feature type="binding site" evidence="8">
    <location>
        <position position="43"/>
    </location>
    <ligand>
        <name>Zn(2+)</name>
        <dbReference type="ChEBI" id="CHEBI:29105"/>
    </ligand>
</feature>
<comment type="function">
    <text evidence="8">Part of the spliceosome which catalyzes two sequential transesterification reactions, first the excision of the non-coding intron from pre-mRNA and then the ligation of the coding exons to form the mature mRNA. Plays a role in stabilizing the structure of the spliceosome catalytic core and docking of the branch helix into the active site, producing 5'-exon and lariat intron-3'-intermediates.</text>
</comment>
<accession>A0A8H3TN17</accession>
<organism evidence="10 11">
    <name type="scientific">Naganishia liquefaciens</name>
    <dbReference type="NCBI Taxonomy" id="104408"/>
    <lineage>
        <taxon>Eukaryota</taxon>
        <taxon>Fungi</taxon>
        <taxon>Dikarya</taxon>
        <taxon>Basidiomycota</taxon>
        <taxon>Agaricomycotina</taxon>
        <taxon>Tremellomycetes</taxon>
        <taxon>Filobasidiales</taxon>
        <taxon>Filobasidiaceae</taxon>
        <taxon>Naganishia</taxon>
    </lineage>
</organism>
<evidence type="ECO:0000313" key="11">
    <source>
        <dbReference type="Proteomes" id="UP000620104"/>
    </source>
</evidence>
<feature type="region of interest" description="Disordered" evidence="9">
    <location>
        <begin position="225"/>
        <end position="249"/>
    </location>
</feature>
<proteinExistence type="inferred from homology"/>
<evidence type="ECO:0000256" key="8">
    <source>
        <dbReference type="HAMAP-Rule" id="MF_03226"/>
    </source>
</evidence>
<evidence type="ECO:0000256" key="2">
    <source>
        <dbReference type="ARBA" id="ARBA00022664"/>
    </source>
</evidence>
<dbReference type="Pfam" id="PF04502">
    <property type="entry name" value="Saf4_Yju2"/>
    <property type="match status" value="1"/>
</dbReference>
<protein>
    <recommendedName>
        <fullName evidence="8">Splicing factor YJU2</fullName>
    </recommendedName>
</protein>
<dbReference type="OrthoDB" id="674963at2759"/>
<keyword evidence="3 8" id="KW-0479">Metal-binding</keyword>
<dbReference type="GO" id="GO:0000349">
    <property type="term" value="P:generation of catalytic spliceosome for first transesterification step"/>
    <property type="evidence" value="ECO:0007669"/>
    <property type="project" value="UniProtKB-UniRule"/>
</dbReference>
<comment type="subunit">
    <text evidence="8">Component of the spliceosome. Present in the activated B complex, the catalytically activated B* complex which catalyzes the branching, the catalytic step 1 C complex catalyzing the exon ligation, and the postcatalytic P complex containing the ligated exons (mRNA) and the excised lariat intron.</text>
</comment>
<dbReference type="InterPro" id="IPR043701">
    <property type="entry name" value="Yju2"/>
</dbReference>
<dbReference type="Proteomes" id="UP000620104">
    <property type="component" value="Unassembled WGS sequence"/>
</dbReference>
<reference evidence="10" key="1">
    <citation type="submission" date="2020-07" db="EMBL/GenBank/DDBJ databases">
        <title>Draft Genome Sequence of a Deep-Sea Yeast, Naganishia (Cryptococcus) liquefaciens strain N6.</title>
        <authorList>
            <person name="Han Y.W."/>
            <person name="Kajitani R."/>
            <person name="Morimoto H."/>
            <person name="Parhat M."/>
            <person name="Tsubouchi H."/>
            <person name="Bakenova O."/>
            <person name="Ogata M."/>
            <person name="Argunhan B."/>
            <person name="Aoki R."/>
            <person name="Kajiwara S."/>
            <person name="Itoh T."/>
            <person name="Iwasaki H."/>
        </authorList>
    </citation>
    <scope>NUCLEOTIDE SEQUENCE</scope>
    <source>
        <strain evidence="10">N6</strain>
    </source>
</reference>
<dbReference type="GO" id="GO:0046872">
    <property type="term" value="F:metal ion binding"/>
    <property type="evidence" value="ECO:0007669"/>
    <property type="project" value="UniProtKB-KW"/>
</dbReference>
<dbReference type="GO" id="GO:0071006">
    <property type="term" value="C:U2-type catalytic step 1 spliceosome"/>
    <property type="evidence" value="ECO:0007669"/>
    <property type="project" value="UniProtKB-UniRule"/>
</dbReference>
<sequence>MSERKVLNKYFPPDFDPSKIPRRKMPKDSQMTVRLMAPFTMSCNTCGEFIYKGKKFNAKKETAKGEEYYGIKIFRFYIKCTRCSAEITFKTDPKNADYICEHGAKRNFEPTTAEASHVPNAADDDSDAADGNASDDDPMKALEASQAAALQQMQDEDLLADLRSRNARLERGDVDLDQVLRDRDAERVAGEEAKRRKEAEEDEEVVKRYFYKVKAGVGVGARARAGGPGLGTVSEEGEAPGLGLGDGYASDDEVEATAAGATTTTTPATVTVKRSALGSGAAAAEPTVQELLAAKGIDFASRTTAAVPVKPKPTVTGIKRKEGGVLGLGVKLKKKKQ</sequence>
<dbReference type="HAMAP" id="MF_03226">
    <property type="entry name" value="YJU2"/>
    <property type="match status" value="1"/>
</dbReference>
<evidence type="ECO:0000256" key="4">
    <source>
        <dbReference type="ARBA" id="ARBA00022728"/>
    </source>
</evidence>
<feature type="binding site" evidence="8">
    <location>
        <position position="83"/>
    </location>
    <ligand>
        <name>Zn(2+)</name>
        <dbReference type="ChEBI" id="CHEBI:29105"/>
    </ligand>
</feature>
<feature type="binding site" evidence="8">
    <location>
        <position position="80"/>
    </location>
    <ligand>
        <name>Zn(2+)</name>
        <dbReference type="ChEBI" id="CHEBI:29105"/>
    </ligand>
</feature>
<gene>
    <name evidence="10" type="ORF">NliqN6_0524</name>
</gene>
<evidence type="ECO:0000256" key="3">
    <source>
        <dbReference type="ARBA" id="ARBA00022723"/>
    </source>
</evidence>
<keyword evidence="4 8" id="KW-0747">Spliceosome</keyword>
<evidence type="ECO:0000256" key="1">
    <source>
        <dbReference type="ARBA" id="ARBA00004123"/>
    </source>
</evidence>
<feature type="binding site" evidence="8">
    <location>
        <position position="46"/>
    </location>
    <ligand>
        <name>Zn(2+)</name>
        <dbReference type="ChEBI" id="CHEBI:29105"/>
    </ligand>
</feature>